<feature type="compositionally biased region" description="Low complexity" evidence="2">
    <location>
        <begin position="592"/>
        <end position="605"/>
    </location>
</feature>
<dbReference type="PANTHER" id="PTHR47843:SF5">
    <property type="entry name" value="BTB_POZ DOMAIN PROTEIN"/>
    <property type="match status" value="1"/>
</dbReference>
<sequence>MHVLNPQPPSQHSPHTLIALLSAPSTEHSIVIRSRSTMARPGSNAPVSASTVHLIVQSSPDLAIRCENYMFKVHQEEVMSKTTLLMNIQYNGFKDGIPEVQTKDIKPAVLSCILDFLYTGDFDETGKKQYVPSTVLIADAGDDNVQSPPGSPSTERHKKLASIFTLAQKYKIRKLKELVEQKFAASGKISVYLDGIIADAKLGPSGMGSKLQMKLQEAAASPTNPPSSTTFSETLDDSSGSAATGTTTPASLIKTPSEAESTGSRSYHPSEGPPTMTLEEEAALANVSSTPISEEELKAFQEEISKIKALQQEKFQAELSRDTAQGRLDGLIKTLNETKRCKNSSCRASLNVLVHEGEKMDGANSSVEPKASGSESHTKEVKEKPAVQDTPRKPVEEVHRKAASEVKQEPASKVQQEHASDVQQKPNPKPQTSVTSETQKASSEVQQKISPEGDKKPIQGIQSQEAATNKEPVISHDPVVQTDGADQKVTKLKVQTQKDDSSKVQSQAETMPCTHSKRDIPAPGDIHSDSHKQGATQPKDQNDGKQSSHGHQDAQMSNQSHTDGPHAVQDKAEGQVQTQEQGAGGVSELPESRNSNNQQRRGQQIQRRRGNQNRKRKDNRENRTENRDHKKDGRQMGSFFEKRGNWKSAYDQRGPRNQNLLTFPEAEGSGRFGMFQDIRLLENPDLPHHIYHGKGDEPSAAKEAVKQTGQNDASIAEHTDVKEAEVKMEEVGQEEHKEETSQPEVKHQEVEQAEIKKEEDKQVETRDEEVKQEESPEFEVNRDREYEDNVGLFCGPPGTGVLFMVDKQVLKEQSTWFCEQIGDKEVASFEVEEEATLVSMMVQYMHLGNFDERGAPVPGTAQELNEQLEKSTDGGAPIGLSGVAKRLTSLIEMSKKFGVPGLGKLASAKLKESIELSKSYLETLKAKLQELQGEVDCVGREIEAVEKEA</sequence>
<dbReference type="InterPro" id="IPR011333">
    <property type="entry name" value="SKP1/BTB/POZ_sf"/>
</dbReference>
<evidence type="ECO:0000313" key="5">
    <source>
        <dbReference type="Proteomes" id="UP001221413"/>
    </source>
</evidence>
<evidence type="ECO:0000313" key="4">
    <source>
        <dbReference type="EMBL" id="KAJ6262667.1"/>
    </source>
</evidence>
<feature type="region of interest" description="Disordered" evidence="2">
    <location>
        <begin position="213"/>
        <end position="275"/>
    </location>
</feature>
<dbReference type="AlphaFoldDB" id="A0AAD6J2L9"/>
<name>A0AAD6J2L9_DREDA</name>
<feature type="region of interest" description="Disordered" evidence="2">
    <location>
        <begin position="357"/>
        <end position="668"/>
    </location>
</feature>
<feature type="compositionally biased region" description="Basic and acidic residues" evidence="2">
    <location>
        <begin position="686"/>
        <end position="705"/>
    </location>
</feature>
<proteinExistence type="predicted"/>
<feature type="compositionally biased region" description="Basic and acidic residues" evidence="2">
    <location>
        <begin position="516"/>
        <end position="532"/>
    </location>
</feature>
<feature type="domain" description="BTB" evidence="3">
    <location>
        <begin position="60"/>
        <end position="126"/>
    </location>
</feature>
<comment type="caution">
    <text evidence="4">The sequence shown here is derived from an EMBL/GenBank/DDBJ whole genome shotgun (WGS) entry which is preliminary data.</text>
</comment>
<evidence type="ECO:0000259" key="3">
    <source>
        <dbReference type="PROSITE" id="PS50097"/>
    </source>
</evidence>
<feature type="compositionally biased region" description="Basic and acidic residues" evidence="2">
    <location>
        <begin position="715"/>
        <end position="781"/>
    </location>
</feature>
<gene>
    <name evidence="4" type="ORF">Dda_3479</name>
</gene>
<dbReference type="InterPro" id="IPR000210">
    <property type="entry name" value="BTB/POZ_dom"/>
</dbReference>
<feature type="compositionally biased region" description="Low complexity" evidence="2">
    <location>
        <begin position="238"/>
        <end position="251"/>
    </location>
</feature>
<keyword evidence="1" id="KW-0175">Coiled coil</keyword>
<dbReference type="Gene3D" id="3.30.710.10">
    <property type="entry name" value="Potassium Channel Kv1.1, Chain A"/>
    <property type="match status" value="1"/>
</dbReference>
<feature type="coiled-coil region" evidence="1">
    <location>
        <begin position="914"/>
        <end position="948"/>
    </location>
</feature>
<feature type="compositionally biased region" description="Polar residues" evidence="2">
    <location>
        <begin position="533"/>
        <end position="562"/>
    </location>
</feature>
<dbReference type="CDD" id="cd18186">
    <property type="entry name" value="BTB_POZ_ZBTB_KLHL-like"/>
    <property type="match status" value="1"/>
</dbReference>
<evidence type="ECO:0000256" key="1">
    <source>
        <dbReference type="SAM" id="Coils"/>
    </source>
</evidence>
<feature type="compositionally biased region" description="Polar residues" evidence="2">
    <location>
        <begin position="258"/>
        <end position="267"/>
    </location>
</feature>
<feature type="compositionally biased region" description="Basic and acidic residues" evidence="2">
    <location>
        <begin position="618"/>
        <end position="644"/>
    </location>
</feature>
<dbReference type="PROSITE" id="PS50097">
    <property type="entry name" value="BTB"/>
    <property type="match status" value="1"/>
</dbReference>
<feature type="compositionally biased region" description="Low complexity" evidence="2">
    <location>
        <begin position="218"/>
        <end position="230"/>
    </location>
</feature>
<dbReference type="Proteomes" id="UP001221413">
    <property type="component" value="Unassembled WGS sequence"/>
</dbReference>
<accession>A0AAD6J2L9</accession>
<keyword evidence="5" id="KW-1185">Reference proteome</keyword>
<feature type="compositionally biased region" description="Basic and acidic residues" evidence="2">
    <location>
        <begin position="376"/>
        <end position="420"/>
    </location>
</feature>
<feature type="compositionally biased region" description="Polar residues" evidence="2">
    <location>
        <begin position="421"/>
        <end position="449"/>
    </location>
</feature>
<evidence type="ECO:0000256" key="2">
    <source>
        <dbReference type="SAM" id="MobiDB-lite"/>
    </source>
</evidence>
<dbReference type="SUPFAM" id="SSF54695">
    <property type="entry name" value="POZ domain"/>
    <property type="match status" value="1"/>
</dbReference>
<dbReference type="EMBL" id="JAQGDS010000003">
    <property type="protein sequence ID" value="KAJ6262667.1"/>
    <property type="molecule type" value="Genomic_DNA"/>
</dbReference>
<reference evidence="4" key="1">
    <citation type="submission" date="2023-01" db="EMBL/GenBank/DDBJ databases">
        <title>The chitinases involved in constricting ring structure development in the nematode-trapping fungus Drechslerella dactyloides.</title>
        <authorList>
            <person name="Wang R."/>
            <person name="Zhang L."/>
            <person name="Tang P."/>
            <person name="Li S."/>
            <person name="Liang L."/>
        </authorList>
    </citation>
    <scope>NUCLEOTIDE SEQUENCE</scope>
    <source>
        <strain evidence="4">YMF1.00031</strain>
    </source>
</reference>
<feature type="region of interest" description="Disordered" evidence="2">
    <location>
        <begin position="686"/>
        <end position="781"/>
    </location>
</feature>
<organism evidence="4 5">
    <name type="scientific">Drechslerella dactyloides</name>
    <name type="common">Nematode-trapping fungus</name>
    <name type="synonym">Arthrobotrys dactyloides</name>
    <dbReference type="NCBI Taxonomy" id="74499"/>
    <lineage>
        <taxon>Eukaryota</taxon>
        <taxon>Fungi</taxon>
        <taxon>Dikarya</taxon>
        <taxon>Ascomycota</taxon>
        <taxon>Pezizomycotina</taxon>
        <taxon>Orbiliomycetes</taxon>
        <taxon>Orbiliales</taxon>
        <taxon>Orbiliaceae</taxon>
        <taxon>Drechslerella</taxon>
    </lineage>
</organism>
<feature type="compositionally biased region" description="Basic residues" evidence="2">
    <location>
        <begin position="606"/>
        <end position="617"/>
    </location>
</feature>
<protein>
    <recommendedName>
        <fullName evidence="3">BTB domain-containing protein</fullName>
    </recommendedName>
</protein>
<dbReference type="PANTHER" id="PTHR47843">
    <property type="entry name" value="BTB DOMAIN-CONTAINING PROTEIN-RELATED"/>
    <property type="match status" value="1"/>
</dbReference>